<evidence type="ECO:0000313" key="2">
    <source>
        <dbReference type="EMBL" id="GMA86700.1"/>
    </source>
</evidence>
<evidence type="ECO:0000256" key="1">
    <source>
        <dbReference type="SAM" id="MobiDB-lite"/>
    </source>
</evidence>
<gene>
    <name evidence="2" type="ORF">GCM10025868_19500</name>
</gene>
<accession>A0ABQ6JEU6</accession>
<dbReference type="EMBL" id="BSUZ01000001">
    <property type="protein sequence ID" value="GMA86700.1"/>
    <property type="molecule type" value="Genomic_DNA"/>
</dbReference>
<name>A0ABQ6JEU6_9ACTN</name>
<reference evidence="3" key="1">
    <citation type="journal article" date="2019" name="Int. J. Syst. Evol. Microbiol.">
        <title>The Global Catalogue of Microorganisms (GCM) 10K type strain sequencing project: providing services to taxonomists for standard genome sequencing and annotation.</title>
        <authorList>
            <consortium name="The Broad Institute Genomics Platform"/>
            <consortium name="The Broad Institute Genome Sequencing Center for Infectious Disease"/>
            <person name="Wu L."/>
            <person name="Ma J."/>
        </authorList>
    </citation>
    <scope>NUCLEOTIDE SEQUENCE [LARGE SCALE GENOMIC DNA]</scope>
    <source>
        <strain evidence="3">NBRC 108730</strain>
    </source>
</reference>
<sequence>MIGCRLRRFAVWSTFTVTVRRSTRTSSPSRRCSRVSVRVRDTGRLPVTWPVVPVPSAARTRAAEADGAAGRPSTRPARATAAAAASGRRVRRLIGHLRRAGADPGR</sequence>
<proteinExistence type="predicted"/>
<keyword evidence="3" id="KW-1185">Reference proteome</keyword>
<dbReference type="Proteomes" id="UP001157017">
    <property type="component" value="Unassembled WGS sequence"/>
</dbReference>
<organism evidence="2 3">
    <name type="scientific">Angustibacter aerolatus</name>
    <dbReference type="NCBI Taxonomy" id="1162965"/>
    <lineage>
        <taxon>Bacteria</taxon>
        <taxon>Bacillati</taxon>
        <taxon>Actinomycetota</taxon>
        <taxon>Actinomycetes</taxon>
        <taxon>Kineosporiales</taxon>
        <taxon>Kineosporiaceae</taxon>
    </lineage>
</organism>
<evidence type="ECO:0008006" key="4">
    <source>
        <dbReference type="Google" id="ProtNLM"/>
    </source>
</evidence>
<comment type="caution">
    <text evidence="2">The sequence shown here is derived from an EMBL/GenBank/DDBJ whole genome shotgun (WGS) entry which is preliminary data.</text>
</comment>
<feature type="region of interest" description="Disordered" evidence="1">
    <location>
        <begin position="60"/>
        <end position="90"/>
    </location>
</feature>
<protein>
    <recommendedName>
        <fullName evidence="4">Secreted protein</fullName>
    </recommendedName>
</protein>
<evidence type="ECO:0000313" key="3">
    <source>
        <dbReference type="Proteomes" id="UP001157017"/>
    </source>
</evidence>
<feature type="compositionally biased region" description="Low complexity" evidence="1">
    <location>
        <begin position="60"/>
        <end position="87"/>
    </location>
</feature>